<dbReference type="Proteomes" id="UP000204657">
    <property type="component" value="Segment"/>
</dbReference>
<feature type="domain" description="Glutaredoxin" evidence="1">
    <location>
        <begin position="7"/>
        <end position="74"/>
    </location>
</feature>
<evidence type="ECO:0000313" key="3">
    <source>
        <dbReference type="Proteomes" id="UP000204657"/>
    </source>
</evidence>
<dbReference type="GeneID" id="26519203"/>
<proteinExistence type="predicted"/>
<dbReference type="RefSeq" id="YP_009190242.1">
    <property type="nucleotide sequence ID" value="NC_028683.1"/>
</dbReference>
<keyword evidence="3" id="KW-1185">Reference proteome</keyword>
<evidence type="ECO:0000259" key="1">
    <source>
        <dbReference type="Pfam" id="PF00462"/>
    </source>
</evidence>
<reference evidence="2 3" key="1">
    <citation type="submission" date="2015-02" db="EMBL/GenBank/DDBJ databases">
        <title>Complete genome sequences of Edwardsiella bacteriophages, PEi20 and PEi26.</title>
        <authorList>
            <person name="Yasuike M."/>
            <person name="Nishiki I."/>
            <person name="Iwasaki Y."/>
            <person name="Nakamura Y."/>
            <person name="Fujiwara A."/>
            <person name="Hassan E.S."/>
            <person name="Mahmoud M.M."/>
            <person name="Kawato Y."/>
            <person name="Nagai S."/>
            <person name="Kobayashi T."/>
            <person name="Ototake M."/>
            <person name="Nakai T."/>
        </authorList>
    </citation>
    <scope>NUCLEOTIDE SEQUENCE [LARGE SCALE GENOMIC DNA]</scope>
</reference>
<sequence>MLTIFGYDSTIHKCAYCDNAKRLATMKGIPFQFVNVMPQKEIFDDAVIADLLKRLGRESKVGITMPQIFWNENHLGGFDDFRAVAGQLK</sequence>
<organism evidence="2 3">
    <name type="scientific">Edwardsiella phage PEi20</name>
    <dbReference type="NCBI Taxonomy" id="1608310"/>
    <lineage>
        <taxon>Viruses</taxon>
        <taxon>Duplodnaviria</taxon>
        <taxon>Heunggongvirae</taxon>
        <taxon>Uroviricota</taxon>
        <taxon>Caudoviricetes</taxon>
        <taxon>Pantevenvirales</taxon>
        <taxon>Straboviridae</taxon>
        <taxon>Tevenvirinae</taxon>
        <taxon>Kanagawavirus</taxon>
        <taxon>Kanagawavirus pei20</taxon>
    </lineage>
</organism>
<dbReference type="Pfam" id="PF00462">
    <property type="entry name" value="Glutaredoxin"/>
    <property type="match status" value="1"/>
</dbReference>
<name>A0A0B6VQZ6_9CAUD</name>
<dbReference type="OrthoDB" id="25064at10239"/>
<dbReference type="InterPro" id="IPR036249">
    <property type="entry name" value="Thioredoxin-like_sf"/>
</dbReference>
<dbReference type="PROSITE" id="PS51354">
    <property type="entry name" value="GLUTAREDOXIN_2"/>
    <property type="match status" value="1"/>
</dbReference>
<accession>A0A0B6VQZ6</accession>
<dbReference type="KEGG" id="vg:26519203"/>
<dbReference type="Gene3D" id="3.40.30.10">
    <property type="entry name" value="Glutaredoxin"/>
    <property type="match status" value="1"/>
</dbReference>
<protein>
    <submittedName>
        <fullName evidence="2">Thioredoxin</fullName>
    </submittedName>
</protein>
<evidence type="ECO:0000313" key="2">
    <source>
        <dbReference type="EMBL" id="BAQ22734.1"/>
    </source>
</evidence>
<dbReference type="EMBL" id="AP014714">
    <property type="protein sequence ID" value="BAQ22734.1"/>
    <property type="molecule type" value="Genomic_DNA"/>
</dbReference>
<dbReference type="SUPFAM" id="SSF52833">
    <property type="entry name" value="Thioredoxin-like"/>
    <property type="match status" value="1"/>
</dbReference>
<dbReference type="InterPro" id="IPR002109">
    <property type="entry name" value="Glutaredoxin"/>
</dbReference>
<gene>
    <name evidence="2" type="primary">nrdC</name>
</gene>